<dbReference type="NCBIfam" id="NF046043">
    <property type="entry name" value="rep_init_NGO0469"/>
    <property type="match status" value="1"/>
</dbReference>
<gene>
    <name evidence="1" type="ORF">K7J14_08455</name>
</gene>
<dbReference type="EMBL" id="JAINWA010000003">
    <property type="protein sequence ID" value="MCD1654736.1"/>
    <property type="molecule type" value="Genomic_DNA"/>
</dbReference>
<organism evidence="1 2">
    <name type="scientific">Teretinema zuelzerae</name>
    <dbReference type="NCBI Taxonomy" id="156"/>
    <lineage>
        <taxon>Bacteria</taxon>
        <taxon>Pseudomonadati</taxon>
        <taxon>Spirochaetota</taxon>
        <taxon>Spirochaetia</taxon>
        <taxon>Spirochaetales</taxon>
        <taxon>Treponemataceae</taxon>
        <taxon>Teretinema</taxon>
    </lineage>
</organism>
<dbReference type="InterPro" id="IPR059222">
    <property type="entry name" value="NGO0469-like"/>
</dbReference>
<accession>A0AAE3EHZ0</accession>
<dbReference type="AlphaFoldDB" id="A0AAE3EHZ0"/>
<evidence type="ECO:0000313" key="1">
    <source>
        <dbReference type="EMBL" id="MCD1654736.1"/>
    </source>
</evidence>
<dbReference type="Proteomes" id="UP001198163">
    <property type="component" value="Unassembled WGS sequence"/>
</dbReference>
<keyword evidence="2" id="KW-1185">Reference proteome</keyword>
<dbReference type="RefSeq" id="WP_230755248.1">
    <property type="nucleotide sequence ID" value="NZ_JAINWA010000003.1"/>
</dbReference>
<reference evidence="1" key="1">
    <citation type="submission" date="2021-08" db="EMBL/GenBank/DDBJ databases">
        <title>Comparative analyses of Brucepasteria parasyntrophica and Teretinema zuelzerae.</title>
        <authorList>
            <person name="Song Y."/>
            <person name="Brune A."/>
        </authorList>
    </citation>
    <scope>NUCLEOTIDE SEQUENCE</scope>
    <source>
        <strain evidence="1">DSM 1903</strain>
    </source>
</reference>
<evidence type="ECO:0000313" key="2">
    <source>
        <dbReference type="Proteomes" id="UP001198163"/>
    </source>
</evidence>
<proteinExistence type="predicted"/>
<comment type="caution">
    <text evidence="1">The sequence shown here is derived from an EMBL/GenBank/DDBJ whole genome shotgun (WGS) entry which is preliminary data.</text>
</comment>
<protein>
    <submittedName>
        <fullName evidence="1">Uncharacterized protein</fullName>
    </submittedName>
</protein>
<name>A0AAE3EHZ0_9SPIR</name>
<sequence length="175" mass="20230">MIIRTDNMESTEYPETETLSRLYKVFDLGYQPGIEGPQHEVAFLFELDAVTGDGKPMTITKRFTASMHPKANLRRFIESWRGRPFTDEEVKVFDTAPLESKYAYLTLTKKKSTKTGKDWTDIFQLRRKPKEDPPFPKRLQDGFIPDWIKTAIEKQIKNPAQGMQGGSADEPFMDF</sequence>